<dbReference type="Proteomes" id="UP000729913">
    <property type="component" value="Unassembled WGS sequence"/>
</dbReference>
<sequence>METIFYKICHSSGKNHTFLSGLRRRNLTTFKNLNKEMTKLQLSERDDVLKPFLQKGWTIKTERDAMYKEFSFKNFNEAFSFMTSIALEAEKMDHHPEWFNVYNKVNITLTSHDVSGLSQRDIKLAKFIENKLQHM</sequence>
<reference evidence="2" key="1">
    <citation type="submission" date="2020-03" db="EMBL/GenBank/DDBJ databases">
        <authorList>
            <person name="Chebbi M.A."/>
            <person name="Drezen J.M."/>
        </authorList>
    </citation>
    <scope>NUCLEOTIDE SEQUENCE</scope>
    <source>
        <tissue evidence="2">Whole body</tissue>
    </source>
</reference>
<organism evidence="2 3">
    <name type="scientific">Cotesia typhae</name>
    <dbReference type="NCBI Taxonomy" id="2053667"/>
    <lineage>
        <taxon>Eukaryota</taxon>
        <taxon>Metazoa</taxon>
        <taxon>Ecdysozoa</taxon>
        <taxon>Arthropoda</taxon>
        <taxon>Hexapoda</taxon>
        <taxon>Insecta</taxon>
        <taxon>Pterygota</taxon>
        <taxon>Neoptera</taxon>
        <taxon>Endopterygota</taxon>
        <taxon>Hymenoptera</taxon>
        <taxon>Apocrita</taxon>
        <taxon>Ichneumonoidea</taxon>
        <taxon>Braconidae</taxon>
        <taxon>Microgastrinae</taxon>
        <taxon>Cotesia</taxon>
    </lineage>
</organism>
<keyword evidence="3" id="KW-1185">Reference proteome</keyword>
<dbReference type="InterPro" id="IPR001533">
    <property type="entry name" value="Pterin_deHydtase"/>
</dbReference>
<comment type="caution">
    <text evidence="2">The sequence shown here is derived from an EMBL/GenBank/DDBJ whole genome shotgun (WGS) entry which is preliminary data.</text>
</comment>
<reference evidence="2" key="2">
    <citation type="submission" date="2021-04" db="EMBL/GenBank/DDBJ databases">
        <title>Genome-wide patterns of bracovirus chromosomal integration into multiple host tissues during parasitism.</title>
        <authorList>
            <person name="Chebbi M.A.C."/>
        </authorList>
    </citation>
    <scope>NUCLEOTIDE SEQUENCE</scope>
    <source>
        <tissue evidence="2">Whole body</tissue>
    </source>
</reference>
<dbReference type="PANTHER" id="PTHR12599:SF0">
    <property type="entry name" value="PTERIN-4-ALPHA-CARBINOLAMINE DEHYDRATASE"/>
    <property type="match status" value="1"/>
</dbReference>
<name>A0A8J5VAC7_9HYME</name>
<protein>
    <recommendedName>
        <fullName evidence="1">4-alpha-hydroxy-tetrahydropterin dehydratase</fullName>
    </recommendedName>
</protein>
<dbReference type="OrthoDB" id="277398at2759"/>
<evidence type="ECO:0000313" key="3">
    <source>
        <dbReference type="Proteomes" id="UP000729913"/>
    </source>
</evidence>
<dbReference type="EMBL" id="JAAOIC020000042">
    <property type="protein sequence ID" value="KAG8038658.1"/>
    <property type="molecule type" value="Genomic_DNA"/>
</dbReference>
<dbReference type="HAMAP" id="MF_00434">
    <property type="entry name" value="Pterin_4_alpha"/>
    <property type="match status" value="1"/>
</dbReference>
<evidence type="ECO:0000256" key="1">
    <source>
        <dbReference type="ARBA" id="ARBA00030497"/>
    </source>
</evidence>
<dbReference type="AlphaFoldDB" id="A0A8J5VAC7"/>
<dbReference type="PANTHER" id="PTHR12599">
    <property type="entry name" value="PTERIN-4-ALPHA-CARBINOLAMINE DEHYDRATASE"/>
    <property type="match status" value="1"/>
</dbReference>
<gene>
    <name evidence="2" type="ORF">G9C98_007365</name>
</gene>
<dbReference type="NCBIfam" id="NF002018">
    <property type="entry name" value="PRK00823.1-3"/>
    <property type="match status" value="1"/>
</dbReference>
<evidence type="ECO:0000313" key="2">
    <source>
        <dbReference type="EMBL" id="KAG8038658.1"/>
    </source>
</evidence>
<proteinExistence type="inferred from homology"/>
<dbReference type="GO" id="GO:0008124">
    <property type="term" value="F:4-alpha-hydroxytetrahydrobiopterin dehydratase activity"/>
    <property type="evidence" value="ECO:0007669"/>
    <property type="project" value="InterPro"/>
</dbReference>
<dbReference type="Pfam" id="PF01329">
    <property type="entry name" value="Pterin_4a"/>
    <property type="match status" value="1"/>
</dbReference>
<dbReference type="GO" id="GO:0006729">
    <property type="term" value="P:tetrahydrobiopterin biosynthetic process"/>
    <property type="evidence" value="ECO:0007669"/>
    <property type="project" value="InterPro"/>
</dbReference>
<dbReference type="CDD" id="cd00914">
    <property type="entry name" value="PCD_DCoH_subfamily_b"/>
    <property type="match status" value="1"/>
</dbReference>
<accession>A0A8J5VAC7</accession>